<reference evidence="3" key="1">
    <citation type="submission" date="2017-02" db="UniProtKB">
        <authorList>
            <consortium name="WormBaseParasite"/>
        </authorList>
    </citation>
    <scope>IDENTIFICATION</scope>
</reference>
<feature type="compositionally biased region" description="Polar residues" evidence="1">
    <location>
        <begin position="115"/>
        <end position="129"/>
    </location>
</feature>
<dbReference type="WBParaSite" id="ALUE_0002210101-mRNA-1">
    <property type="protein sequence ID" value="ALUE_0002210101-mRNA-1"/>
    <property type="gene ID" value="ALUE_0002210101"/>
</dbReference>
<evidence type="ECO:0000313" key="3">
    <source>
        <dbReference type="WBParaSite" id="ALUE_0002210101-mRNA-1"/>
    </source>
</evidence>
<dbReference type="AlphaFoldDB" id="A0A0M3ITM3"/>
<keyword evidence="2" id="KW-1185">Reference proteome</keyword>
<evidence type="ECO:0000313" key="2">
    <source>
        <dbReference type="Proteomes" id="UP000036681"/>
    </source>
</evidence>
<organism evidence="2 3">
    <name type="scientific">Ascaris lumbricoides</name>
    <name type="common">Giant roundworm</name>
    <dbReference type="NCBI Taxonomy" id="6252"/>
    <lineage>
        <taxon>Eukaryota</taxon>
        <taxon>Metazoa</taxon>
        <taxon>Ecdysozoa</taxon>
        <taxon>Nematoda</taxon>
        <taxon>Chromadorea</taxon>
        <taxon>Rhabditida</taxon>
        <taxon>Spirurina</taxon>
        <taxon>Ascaridomorpha</taxon>
        <taxon>Ascaridoidea</taxon>
        <taxon>Ascarididae</taxon>
        <taxon>Ascaris</taxon>
    </lineage>
</organism>
<protein>
    <submittedName>
        <fullName evidence="3">Uncharacterized protein</fullName>
    </submittedName>
</protein>
<sequence length="195" mass="21441">MCEITGVLSSFNRGDVSLDVPTEESQSNNDTSLDLTITEKMARLHLDASHHEDSFVADIVPKLETTDATDPDLELATNELSFNISAEIDRIYRRICEEAAKSSTTATRTETQTSMGTNRDTTDATSWQTSEKRSFTSSASTHSRSNKLSGSTTVSEFAPAVMSTPYYKRDDDSLDGLCEFTVGNNSSFITDFCML</sequence>
<evidence type="ECO:0000256" key="1">
    <source>
        <dbReference type="SAM" id="MobiDB-lite"/>
    </source>
</evidence>
<accession>A0A0M3ITM3</accession>
<feature type="region of interest" description="Disordered" evidence="1">
    <location>
        <begin position="102"/>
        <end position="153"/>
    </location>
</feature>
<proteinExistence type="predicted"/>
<feature type="compositionally biased region" description="Low complexity" evidence="1">
    <location>
        <begin position="102"/>
        <end position="114"/>
    </location>
</feature>
<dbReference type="Proteomes" id="UP000036681">
    <property type="component" value="Unplaced"/>
</dbReference>
<name>A0A0M3ITM3_ASCLU</name>